<evidence type="ECO:0000313" key="4">
    <source>
        <dbReference type="EMBL" id="RFU85479.1"/>
    </source>
</evidence>
<proteinExistence type="predicted"/>
<keyword evidence="5" id="KW-1185">Reference proteome</keyword>
<dbReference type="OrthoDB" id="3862295at2"/>
<dbReference type="AlphaFoldDB" id="A0A372M3V1"/>
<accession>A0A372M3V1</accession>
<dbReference type="EMBL" id="QUAK01000091">
    <property type="protein sequence ID" value="RFU85479.1"/>
    <property type="molecule type" value="Genomic_DNA"/>
</dbReference>
<gene>
    <name evidence="4" type="ORF">DY218_16990</name>
</gene>
<dbReference type="InterPro" id="IPR008397">
    <property type="entry name" value="Alginate_lyase_dom"/>
</dbReference>
<dbReference type="InterPro" id="IPR008929">
    <property type="entry name" value="Chondroitin_lyas"/>
</dbReference>
<feature type="domain" description="Alginate lyase" evidence="3">
    <location>
        <begin position="139"/>
        <end position="357"/>
    </location>
</feature>
<dbReference type="Proteomes" id="UP000263094">
    <property type="component" value="Unassembled WGS sequence"/>
</dbReference>
<comment type="caution">
    <text evidence="4">The sequence shown here is derived from an EMBL/GenBank/DDBJ whole genome shotgun (WGS) entry which is preliminary data.</text>
</comment>
<evidence type="ECO:0000259" key="3">
    <source>
        <dbReference type="Pfam" id="PF05426"/>
    </source>
</evidence>
<organism evidence="4 5">
    <name type="scientific">Streptomyces triticagri</name>
    <dbReference type="NCBI Taxonomy" id="2293568"/>
    <lineage>
        <taxon>Bacteria</taxon>
        <taxon>Bacillati</taxon>
        <taxon>Actinomycetota</taxon>
        <taxon>Actinomycetes</taxon>
        <taxon>Kitasatosporales</taxon>
        <taxon>Streptomycetaceae</taxon>
        <taxon>Streptomyces</taxon>
    </lineage>
</organism>
<dbReference type="GO" id="GO:0042597">
    <property type="term" value="C:periplasmic space"/>
    <property type="evidence" value="ECO:0007669"/>
    <property type="project" value="InterPro"/>
</dbReference>
<dbReference type="Gene3D" id="1.50.10.100">
    <property type="entry name" value="Chondroitin AC/alginate lyase"/>
    <property type="match status" value="1"/>
</dbReference>
<evidence type="ECO:0000313" key="5">
    <source>
        <dbReference type="Proteomes" id="UP000263094"/>
    </source>
</evidence>
<reference evidence="4 5" key="1">
    <citation type="submission" date="2018-08" db="EMBL/GenBank/DDBJ databases">
        <title>Isolation, diversity and antifungal activity of Actinobacteria from wheat.</title>
        <authorList>
            <person name="Han C."/>
        </authorList>
    </citation>
    <scope>NUCLEOTIDE SEQUENCE [LARGE SCALE GENOMIC DNA]</scope>
    <source>
        <strain evidence="4 5">NEAU-YY421</strain>
    </source>
</reference>
<dbReference type="SUPFAM" id="SSF48230">
    <property type="entry name" value="Chondroitin AC/alginate lyase"/>
    <property type="match status" value="1"/>
</dbReference>
<evidence type="ECO:0000256" key="1">
    <source>
        <dbReference type="ARBA" id="ARBA00022729"/>
    </source>
</evidence>
<protein>
    <recommendedName>
        <fullName evidence="3">Alginate lyase domain-containing protein</fullName>
    </recommendedName>
</protein>
<name>A0A372M3V1_9ACTN</name>
<dbReference type="GO" id="GO:0016829">
    <property type="term" value="F:lyase activity"/>
    <property type="evidence" value="ECO:0007669"/>
    <property type="project" value="UniProtKB-KW"/>
</dbReference>
<keyword evidence="1" id="KW-0732">Signal</keyword>
<dbReference type="Pfam" id="PF05426">
    <property type="entry name" value="Alginate_lyase"/>
    <property type="match status" value="1"/>
</dbReference>
<sequence>MRQDPIPPAVSRPGTSALRSRALRRPRALLLAVAATLASVLAAVLLAPASAAPEESAPSAAAAAAPAEFTHPGVLVSRPQLDFVREKVNAGDQPWKGAYDQMLDSKYASLSRTAKPREVVECGSFSDPNIGCTDEREDAIAAYTLALAWYITEDPQYAEKSIEIMDAWSAVIKDHTNSNAPLQTGWAASSWPRAAEIIKYTYESWPNADRFGTMLRDVYLPEVVNGSHSNGNWELTMVEATIGIAVFLEDRGVYDKAVEKFRGRVPAYIYLDSDGSLPKTAPGSGLDTPQKIIDYWHGQSTFMNGLSQETCRDLTHAGYGFSAISHIAETSRIQGEDLYPEVADRLRHAFGLHAKYQLGESVPGNLCGGSLKDKLGPITEVAYNALHNRLGHPMDNTQRLTEQQRPAGSNNLFVAWETLTHADNPS</sequence>
<keyword evidence="2" id="KW-0456">Lyase</keyword>
<evidence type="ECO:0000256" key="2">
    <source>
        <dbReference type="ARBA" id="ARBA00023239"/>
    </source>
</evidence>